<comment type="caution">
    <text evidence="8">The sequence shown here is derived from an EMBL/GenBank/DDBJ whole genome shotgun (WGS) entry which is preliminary data.</text>
</comment>
<feature type="transmembrane region" description="Helical" evidence="7">
    <location>
        <begin position="50"/>
        <end position="72"/>
    </location>
</feature>
<sequence length="393" mass="42057">MPGYRDGVTPKARLRRALLRVPGAMPAARLTVETIRVCLRYRVTGLASEAGFFMLLSLPPLVLGLFGGVGYIGGWLGNDIVAELIKGIRDFASRFLVANVVDQTILPTAKDVLQKGRGDLISLGFVLSIWSGSRALNVFVDTISIMYGQSGVRGIVRTRALSLTLYFLSLIVGIVVVPLVVIGPTWLQDLLPPSVEFLALLYWPIVTVAAVASIATLFHISTPRRSPWLRDVPGAVLTLVIWVLASFVLRGTITASVSGGTSIYGPLSAPIVLLIFLYALAIAVLIGAALNAAIRDMWPVEDRLSLRAKVVEWVKGRVARRKAAAQPINAPTASDGPAPAGTVDDLSTSVKALRDEARKPLTPMPRGPGSDTDDTQFGDDTDDPIMSARTRSG</sequence>
<keyword evidence="2" id="KW-1003">Cell membrane</keyword>
<dbReference type="Proteomes" id="UP000317722">
    <property type="component" value="Unassembled WGS sequence"/>
</dbReference>
<dbReference type="Pfam" id="PF03631">
    <property type="entry name" value="Virul_fac_BrkB"/>
    <property type="match status" value="1"/>
</dbReference>
<dbReference type="AlphaFoldDB" id="A0A502D1E2"/>
<evidence type="ECO:0000256" key="4">
    <source>
        <dbReference type="ARBA" id="ARBA00022989"/>
    </source>
</evidence>
<evidence type="ECO:0000256" key="1">
    <source>
        <dbReference type="ARBA" id="ARBA00004651"/>
    </source>
</evidence>
<keyword evidence="3 7" id="KW-0812">Transmembrane</keyword>
<feature type="transmembrane region" description="Helical" evidence="7">
    <location>
        <begin position="232"/>
        <end position="249"/>
    </location>
</feature>
<dbReference type="PANTHER" id="PTHR30213:SF0">
    <property type="entry name" value="UPF0761 MEMBRANE PROTEIN YIHY"/>
    <property type="match status" value="1"/>
</dbReference>
<feature type="compositionally biased region" description="Acidic residues" evidence="6">
    <location>
        <begin position="371"/>
        <end position="383"/>
    </location>
</feature>
<reference evidence="8 9" key="1">
    <citation type="journal article" date="2019" name="Environ. Microbiol.">
        <title>Species interactions and distinct microbial communities in high Arctic permafrost affected cryosols are associated with the CH4 and CO2 gas fluxes.</title>
        <authorList>
            <person name="Altshuler I."/>
            <person name="Hamel J."/>
            <person name="Turney S."/>
            <person name="Magnuson E."/>
            <person name="Levesque R."/>
            <person name="Greer C."/>
            <person name="Whyte L.G."/>
        </authorList>
    </citation>
    <scope>NUCLEOTIDE SEQUENCE [LARGE SCALE GENOMIC DNA]</scope>
    <source>
        <strain evidence="8 9">S9.3A</strain>
    </source>
</reference>
<organism evidence="8 9">
    <name type="scientific">Pedococcus bigeumensis</name>
    <dbReference type="NCBI Taxonomy" id="433644"/>
    <lineage>
        <taxon>Bacteria</taxon>
        <taxon>Bacillati</taxon>
        <taxon>Actinomycetota</taxon>
        <taxon>Actinomycetes</taxon>
        <taxon>Micrococcales</taxon>
        <taxon>Intrasporangiaceae</taxon>
        <taxon>Pedococcus</taxon>
    </lineage>
</organism>
<dbReference type="OrthoDB" id="3209118at2"/>
<name>A0A502D1E2_9MICO</name>
<evidence type="ECO:0000256" key="3">
    <source>
        <dbReference type="ARBA" id="ARBA00022692"/>
    </source>
</evidence>
<feature type="transmembrane region" description="Helical" evidence="7">
    <location>
        <begin position="269"/>
        <end position="294"/>
    </location>
</feature>
<protein>
    <submittedName>
        <fullName evidence="8">YihY/virulence factor BrkB family protein</fullName>
    </submittedName>
</protein>
<evidence type="ECO:0000256" key="5">
    <source>
        <dbReference type="ARBA" id="ARBA00023136"/>
    </source>
</evidence>
<feature type="transmembrane region" description="Helical" evidence="7">
    <location>
        <begin position="160"/>
        <end position="181"/>
    </location>
</feature>
<evidence type="ECO:0000313" key="9">
    <source>
        <dbReference type="Proteomes" id="UP000317722"/>
    </source>
</evidence>
<evidence type="ECO:0000256" key="7">
    <source>
        <dbReference type="SAM" id="Phobius"/>
    </source>
</evidence>
<keyword evidence="5 7" id="KW-0472">Membrane</keyword>
<keyword evidence="9" id="KW-1185">Reference proteome</keyword>
<accession>A0A502D1E2</accession>
<evidence type="ECO:0000313" key="8">
    <source>
        <dbReference type="EMBL" id="TPG18199.1"/>
    </source>
</evidence>
<dbReference type="InterPro" id="IPR017039">
    <property type="entry name" value="Virul_fac_BrkB"/>
</dbReference>
<comment type="subcellular location">
    <subcellularLocation>
        <location evidence="1">Cell membrane</location>
        <topology evidence="1">Multi-pass membrane protein</topology>
    </subcellularLocation>
</comment>
<dbReference type="PANTHER" id="PTHR30213">
    <property type="entry name" value="INNER MEMBRANE PROTEIN YHJD"/>
    <property type="match status" value="1"/>
</dbReference>
<feature type="transmembrane region" description="Helical" evidence="7">
    <location>
        <begin position="120"/>
        <end position="140"/>
    </location>
</feature>
<dbReference type="GO" id="GO:0005886">
    <property type="term" value="C:plasma membrane"/>
    <property type="evidence" value="ECO:0007669"/>
    <property type="project" value="UniProtKB-SubCell"/>
</dbReference>
<keyword evidence="4 7" id="KW-1133">Transmembrane helix</keyword>
<evidence type="ECO:0000256" key="6">
    <source>
        <dbReference type="SAM" id="MobiDB-lite"/>
    </source>
</evidence>
<evidence type="ECO:0000256" key="2">
    <source>
        <dbReference type="ARBA" id="ARBA00022475"/>
    </source>
</evidence>
<proteinExistence type="predicted"/>
<feature type="region of interest" description="Disordered" evidence="6">
    <location>
        <begin position="325"/>
        <end position="393"/>
    </location>
</feature>
<feature type="transmembrane region" description="Helical" evidence="7">
    <location>
        <begin position="201"/>
        <end position="220"/>
    </location>
</feature>
<dbReference type="EMBL" id="RCZM01000002">
    <property type="protein sequence ID" value="TPG18199.1"/>
    <property type="molecule type" value="Genomic_DNA"/>
</dbReference>
<gene>
    <name evidence="8" type="ORF">EAH86_07395</name>
</gene>